<organism evidence="7 8">
    <name type="scientific">Legionella drancourtii LLAP12</name>
    <dbReference type="NCBI Taxonomy" id="658187"/>
    <lineage>
        <taxon>Bacteria</taxon>
        <taxon>Pseudomonadati</taxon>
        <taxon>Pseudomonadota</taxon>
        <taxon>Gammaproteobacteria</taxon>
        <taxon>Legionellales</taxon>
        <taxon>Legionellaceae</taxon>
        <taxon>Legionella</taxon>
    </lineage>
</organism>
<dbReference type="Proteomes" id="UP000002770">
    <property type="component" value="Unassembled WGS sequence"/>
</dbReference>
<feature type="transmembrane region" description="Helical" evidence="6">
    <location>
        <begin position="41"/>
        <end position="63"/>
    </location>
</feature>
<evidence type="ECO:0000256" key="1">
    <source>
        <dbReference type="ARBA" id="ARBA00004141"/>
    </source>
</evidence>
<feature type="transmembrane region" description="Helical" evidence="6">
    <location>
        <begin position="267"/>
        <end position="286"/>
    </location>
</feature>
<feature type="transmembrane region" description="Helical" evidence="6">
    <location>
        <begin position="83"/>
        <end position="102"/>
    </location>
</feature>
<comment type="subcellular location">
    <subcellularLocation>
        <location evidence="1">Membrane</location>
        <topology evidence="1">Multi-pass membrane protein</topology>
    </subcellularLocation>
</comment>
<dbReference type="HOGENOM" id="CLU_045644_1_2_6"/>
<feature type="transmembrane region" description="Helical" evidence="6">
    <location>
        <begin position="142"/>
        <end position="160"/>
    </location>
</feature>
<name>G9EK11_9GAMM</name>
<feature type="transmembrane region" description="Helical" evidence="6">
    <location>
        <begin position="199"/>
        <end position="229"/>
    </location>
</feature>
<protein>
    <submittedName>
        <fullName evidence="7">Drug efflux protein</fullName>
    </submittedName>
</protein>
<dbReference type="FunCoup" id="G9EK11">
    <property type="interactions" value="237"/>
</dbReference>
<dbReference type="InParanoid" id="G9EK11"/>
<dbReference type="RefSeq" id="WP_006869508.1">
    <property type="nucleotide sequence ID" value="NZ_JH413799.1"/>
</dbReference>
<dbReference type="PANTHER" id="PTHR30238:SF0">
    <property type="entry name" value="THYLAKOID MEMBRANE PROTEIN TERC, CHLOROPLASTIC"/>
    <property type="match status" value="1"/>
</dbReference>
<evidence type="ECO:0000313" key="7">
    <source>
        <dbReference type="EMBL" id="EHL32386.1"/>
    </source>
</evidence>
<dbReference type="GO" id="GO:0016020">
    <property type="term" value="C:membrane"/>
    <property type="evidence" value="ECO:0007669"/>
    <property type="project" value="UniProtKB-SubCell"/>
</dbReference>
<dbReference type="NCBIfam" id="TIGR03718">
    <property type="entry name" value="R_switched_Alx"/>
    <property type="match status" value="1"/>
</dbReference>
<reference evidence="7 8" key="1">
    <citation type="journal article" date="2011" name="BMC Genomics">
        <title>Insight into cross-talk between intra-amoebal pathogens.</title>
        <authorList>
            <person name="Gimenez G."/>
            <person name="Bertelli C."/>
            <person name="Moliner C."/>
            <person name="Robert C."/>
            <person name="Raoult D."/>
            <person name="Fournier P.E."/>
            <person name="Greub G."/>
        </authorList>
    </citation>
    <scope>NUCLEOTIDE SEQUENCE [LARGE SCALE GENOMIC DNA]</scope>
    <source>
        <strain evidence="7 8">LLAP12</strain>
    </source>
</reference>
<dbReference type="InterPro" id="IPR005496">
    <property type="entry name" value="Integral_membrane_TerC"/>
</dbReference>
<evidence type="ECO:0000313" key="8">
    <source>
        <dbReference type="Proteomes" id="UP000002770"/>
    </source>
</evidence>
<evidence type="ECO:0000256" key="4">
    <source>
        <dbReference type="ARBA" id="ARBA00022989"/>
    </source>
</evidence>
<gene>
    <name evidence="7" type="ORF">LDG_5532</name>
</gene>
<comment type="similarity">
    <text evidence="2">Belongs to the TerC family.</text>
</comment>
<keyword evidence="5 6" id="KW-0472">Membrane</keyword>
<feature type="transmembrane region" description="Helical" evidence="6">
    <location>
        <begin position="114"/>
        <end position="136"/>
    </location>
</feature>
<dbReference type="AlphaFoldDB" id="G9EK11"/>
<evidence type="ECO:0000256" key="6">
    <source>
        <dbReference type="SAM" id="Phobius"/>
    </source>
</evidence>
<keyword evidence="3 6" id="KW-0812">Transmembrane</keyword>
<keyword evidence="8" id="KW-1185">Reference proteome</keyword>
<dbReference type="PANTHER" id="PTHR30238">
    <property type="entry name" value="MEMBRANE BOUND PREDICTED REDOX MODULATOR"/>
    <property type="match status" value="1"/>
</dbReference>
<evidence type="ECO:0000256" key="2">
    <source>
        <dbReference type="ARBA" id="ARBA00007511"/>
    </source>
</evidence>
<sequence>MTTVSEWWMWLGFLAFVVMMLAIDLFLLSGRKAHRVSTKEALSWTIVWFMLALIFNLLFWWYLVYTSNTQIANEKALEFLTGYLIEKSLSIDNVFVILMIFSYFSIPAEYQRRVLIYGVLGAIVMRLILILLGIWIVNQFHWVLYLFGFLMIITGIRMAFFAEHEPDLAKNPVLRWMRQHLRITDELQGERFFIVHNQLWYVTPLFLVLILVEVSDLIFAVDSIPAIFAVTNDPFIIFTSNIFAILGLRALYFLLANMHRRFHLLKYGIALILVFVGVKMLIAPWFKIPIFIALGTVVITLIFCIALSPYQASLLAKKKISRK</sequence>
<feature type="transmembrane region" description="Helical" evidence="6">
    <location>
        <begin position="292"/>
        <end position="316"/>
    </location>
</feature>
<dbReference type="OrthoDB" id="9783692at2"/>
<evidence type="ECO:0000256" key="5">
    <source>
        <dbReference type="ARBA" id="ARBA00023136"/>
    </source>
</evidence>
<accession>G9EK11</accession>
<dbReference type="EMBL" id="JH413799">
    <property type="protein sequence ID" value="EHL32386.1"/>
    <property type="molecule type" value="Genomic_DNA"/>
</dbReference>
<evidence type="ECO:0000256" key="3">
    <source>
        <dbReference type="ARBA" id="ARBA00022692"/>
    </source>
</evidence>
<proteinExistence type="inferred from homology"/>
<dbReference type="Pfam" id="PF03741">
    <property type="entry name" value="TerC"/>
    <property type="match status" value="1"/>
</dbReference>
<dbReference type="eggNOG" id="COG0861">
    <property type="taxonomic scope" value="Bacteria"/>
</dbReference>
<dbReference type="InterPro" id="IPR022369">
    <property type="entry name" value="Integral_membrane_TerC_rswitch"/>
</dbReference>
<feature type="transmembrane region" description="Helical" evidence="6">
    <location>
        <begin position="235"/>
        <end position="255"/>
    </location>
</feature>
<feature type="transmembrane region" description="Helical" evidence="6">
    <location>
        <begin position="7"/>
        <end position="29"/>
    </location>
</feature>
<keyword evidence="4 6" id="KW-1133">Transmembrane helix</keyword>